<dbReference type="AlphaFoldDB" id="A0A1M6UDF8"/>
<name>A0A1M6UDF8_9BACT</name>
<sequence>MYCPRCADDRLLVVRTTRGKNVILRRRRCDNCGLFLETEERVARVEVYQPTHYRSKWIDLERWKIITSRDSAGGRLSVSEGERQR</sequence>
<dbReference type="STRING" id="633813.SAMN04488087_1657"/>
<evidence type="ECO:0008006" key="3">
    <source>
        <dbReference type="Google" id="ProtNLM"/>
    </source>
</evidence>
<dbReference type="OrthoDB" id="9807461at2"/>
<evidence type="ECO:0000313" key="2">
    <source>
        <dbReference type="Proteomes" id="UP000185812"/>
    </source>
</evidence>
<accession>A0A1M6UDF8</accession>
<keyword evidence="2" id="KW-1185">Reference proteome</keyword>
<dbReference type="EMBL" id="FRAU01000005">
    <property type="protein sequence ID" value="SHK67201.1"/>
    <property type="molecule type" value="Genomic_DNA"/>
</dbReference>
<proteinExistence type="predicted"/>
<reference evidence="2" key="1">
    <citation type="submission" date="2016-11" db="EMBL/GenBank/DDBJ databases">
        <authorList>
            <person name="Varghese N."/>
            <person name="Submissions S."/>
        </authorList>
    </citation>
    <scope>NUCLEOTIDE SEQUENCE [LARGE SCALE GENOMIC DNA]</scope>
    <source>
        <strain evidence="2">DSM 22212</strain>
    </source>
</reference>
<organism evidence="1 2">
    <name type="scientific">Rhodothermus profundi</name>
    <dbReference type="NCBI Taxonomy" id="633813"/>
    <lineage>
        <taxon>Bacteria</taxon>
        <taxon>Pseudomonadati</taxon>
        <taxon>Rhodothermota</taxon>
        <taxon>Rhodothermia</taxon>
        <taxon>Rhodothermales</taxon>
        <taxon>Rhodothermaceae</taxon>
        <taxon>Rhodothermus</taxon>
    </lineage>
</organism>
<evidence type="ECO:0000313" key="1">
    <source>
        <dbReference type="EMBL" id="SHK67201.1"/>
    </source>
</evidence>
<protein>
    <recommendedName>
        <fullName evidence="3">Transcriptional regulator NrdR</fullName>
    </recommendedName>
</protein>
<dbReference type="Proteomes" id="UP000185812">
    <property type="component" value="Unassembled WGS sequence"/>
</dbReference>
<gene>
    <name evidence="1" type="ORF">SAMN04488087_1657</name>
</gene>